<dbReference type="AlphaFoldDB" id="A0A4C1YQL5"/>
<keyword evidence="3" id="KW-1185">Reference proteome</keyword>
<gene>
    <name evidence="2" type="ORF">EVAR_52243_1</name>
</gene>
<evidence type="ECO:0000313" key="3">
    <source>
        <dbReference type="Proteomes" id="UP000299102"/>
    </source>
</evidence>
<sequence length="95" mass="10597">MPESRKRACGRSSPGAPPSPRTAADYDRFPLSYAKRVIRAASLEEWQERYAEEQVKSPNASFPEWNKRTGSSENGNDVPLGANPYGTWRVLTVPT</sequence>
<comment type="caution">
    <text evidence="2">The sequence shown here is derived from an EMBL/GenBank/DDBJ whole genome shotgun (WGS) entry which is preliminary data.</text>
</comment>
<name>A0A4C1YQL5_EUMVA</name>
<feature type="region of interest" description="Disordered" evidence="1">
    <location>
        <begin position="53"/>
        <end position="85"/>
    </location>
</feature>
<proteinExistence type="predicted"/>
<reference evidence="2 3" key="1">
    <citation type="journal article" date="2019" name="Commun. Biol.">
        <title>The bagworm genome reveals a unique fibroin gene that provides high tensile strength.</title>
        <authorList>
            <person name="Kono N."/>
            <person name="Nakamura H."/>
            <person name="Ohtoshi R."/>
            <person name="Tomita M."/>
            <person name="Numata K."/>
            <person name="Arakawa K."/>
        </authorList>
    </citation>
    <scope>NUCLEOTIDE SEQUENCE [LARGE SCALE GENOMIC DNA]</scope>
</reference>
<protein>
    <submittedName>
        <fullName evidence="2">Uncharacterized protein</fullName>
    </submittedName>
</protein>
<accession>A0A4C1YQL5</accession>
<feature type="region of interest" description="Disordered" evidence="1">
    <location>
        <begin position="1"/>
        <end position="26"/>
    </location>
</feature>
<dbReference type="EMBL" id="BGZK01001370">
    <property type="protein sequence ID" value="GBP78438.1"/>
    <property type="molecule type" value="Genomic_DNA"/>
</dbReference>
<evidence type="ECO:0000313" key="2">
    <source>
        <dbReference type="EMBL" id="GBP78438.1"/>
    </source>
</evidence>
<dbReference type="Proteomes" id="UP000299102">
    <property type="component" value="Unassembled WGS sequence"/>
</dbReference>
<evidence type="ECO:0000256" key="1">
    <source>
        <dbReference type="SAM" id="MobiDB-lite"/>
    </source>
</evidence>
<organism evidence="2 3">
    <name type="scientific">Eumeta variegata</name>
    <name type="common">Bagworm moth</name>
    <name type="synonym">Eumeta japonica</name>
    <dbReference type="NCBI Taxonomy" id="151549"/>
    <lineage>
        <taxon>Eukaryota</taxon>
        <taxon>Metazoa</taxon>
        <taxon>Ecdysozoa</taxon>
        <taxon>Arthropoda</taxon>
        <taxon>Hexapoda</taxon>
        <taxon>Insecta</taxon>
        <taxon>Pterygota</taxon>
        <taxon>Neoptera</taxon>
        <taxon>Endopterygota</taxon>
        <taxon>Lepidoptera</taxon>
        <taxon>Glossata</taxon>
        <taxon>Ditrysia</taxon>
        <taxon>Tineoidea</taxon>
        <taxon>Psychidae</taxon>
        <taxon>Oiketicinae</taxon>
        <taxon>Eumeta</taxon>
    </lineage>
</organism>